<accession>A0A0C2BRK9</accession>
<proteinExistence type="predicted"/>
<evidence type="ECO:0000313" key="2">
    <source>
        <dbReference type="Proteomes" id="UP000054047"/>
    </source>
</evidence>
<name>A0A0C2BRK9_9BILA</name>
<sequence>MAVGTHNADQVDTSSAKLAAAASELKRREANFLATKTFHLMPFDKYSIVVVVMALTAGRLPFPKIALKSPEISDDTLQHTSRALPANLFVL</sequence>
<dbReference type="Proteomes" id="UP000054047">
    <property type="component" value="Unassembled WGS sequence"/>
</dbReference>
<reference evidence="1 2" key="1">
    <citation type="submission" date="2013-12" db="EMBL/GenBank/DDBJ databases">
        <title>Draft genome of the parsitic nematode Ancylostoma duodenale.</title>
        <authorList>
            <person name="Mitreva M."/>
        </authorList>
    </citation>
    <scope>NUCLEOTIDE SEQUENCE [LARGE SCALE GENOMIC DNA]</scope>
    <source>
        <strain evidence="1 2">Zhejiang</strain>
    </source>
</reference>
<gene>
    <name evidence="1" type="ORF">ANCDUO_23510</name>
</gene>
<dbReference type="OrthoDB" id="5861778at2759"/>
<keyword evidence="2" id="KW-1185">Reference proteome</keyword>
<protein>
    <submittedName>
        <fullName evidence="1">Uncharacterized protein</fullName>
    </submittedName>
</protein>
<feature type="non-terminal residue" evidence="1">
    <location>
        <position position="91"/>
    </location>
</feature>
<dbReference type="EMBL" id="KN769267">
    <property type="protein sequence ID" value="KIH46438.1"/>
    <property type="molecule type" value="Genomic_DNA"/>
</dbReference>
<dbReference type="AlphaFoldDB" id="A0A0C2BRK9"/>
<evidence type="ECO:0000313" key="1">
    <source>
        <dbReference type="EMBL" id="KIH46438.1"/>
    </source>
</evidence>
<organism evidence="1 2">
    <name type="scientific">Ancylostoma duodenale</name>
    <dbReference type="NCBI Taxonomy" id="51022"/>
    <lineage>
        <taxon>Eukaryota</taxon>
        <taxon>Metazoa</taxon>
        <taxon>Ecdysozoa</taxon>
        <taxon>Nematoda</taxon>
        <taxon>Chromadorea</taxon>
        <taxon>Rhabditida</taxon>
        <taxon>Rhabditina</taxon>
        <taxon>Rhabditomorpha</taxon>
        <taxon>Strongyloidea</taxon>
        <taxon>Ancylostomatidae</taxon>
        <taxon>Ancylostomatinae</taxon>
        <taxon>Ancylostoma</taxon>
    </lineage>
</organism>